<gene>
    <name evidence="2" type="ORF">AK812_SmicGene5855</name>
</gene>
<keyword evidence="3" id="KW-1185">Reference proteome</keyword>
<comment type="caution">
    <text evidence="2">The sequence shown here is derived from an EMBL/GenBank/DDBJ whole genome shotgun (WGS) entry which is preliminary data.</text>
</comment>
<evidence type="ECO:0000313" key="2">
    <source>
        <dbReference type="EMBL" id="OLQ10431.1"/>
    </source>
</evidence>
<organism evidence="2 3">
    <name type="scientific">Symbiodinium microadriaticum</name>
    <name type="common">Dinoflagellate</name>
    <name type="synonym">Zooxanthella microadriatica</name>
    <dbReference type="NCBI Taxonomy" id="2951"/>
    <lineage>
        <taxon>Eukaryota</taxon>
        <taxon>Sar</taxon>
        <taxon>Alveolata</taxon>
        <taxon>Dinophyceae</taxon>
        <taxon>Suessiales</taxon>
        <taxon>Symbiodiniaceae</taxon>
        <taxon>Symbiodinium</taxon>
    </lineage>
</organism>
<accession>A0A1Q9ESR6</accession>
<name>A0A1Q9ESR6_SYMMI</name>
<reference evidence="2 3" key="1">
    <citation type="submission" date="2016-02" db="EMBL/GenBank/DDBJ databases">
        <title>Genome analysis of coral dinoflagellate symbionts highlights evolutionary adaptations to a symbiotic lifestyle.</title>
        <authorList>
            <person name="Aranda M."/>
            <person name="Li Y."/>
            <person name="Liew Y.J."/>
            <person name="Baumgarten S."/>
            <person name="Simakov O."/>
            <person name="Wilson M."/>
            <person name="Piel J."/>
            <person name="Ashoor H."/>
            <person name="Bougouffa S."/>
            <person name="Bajic V.B."/>
            <person name="Ryu T."/>
            <person name="Ravasi T."/>
            <person name="Bayer T."/>
            <person name="Micklem G."/>
            <person name="Kim H."/>
            <person name="Bhak J."/>
            <person name="Lajeunesse T.C."/>
            <person name="Voolstra C.R."/>
        </authorList>
    </citation>
    <scope>NUCLEOTIDE SEQUENCE [LARGE SCALE GENOMIC DNA]</scope>
    <source>
        <strain evidence="2 3">CCMP2467</strain>
    </source>
</reference>
<protein>
    <submittedName>
        <fullName evidence="2">Uncharacterized protein</fullName>
    </submittedName>
</protein>
<dbReference type="OrthoDB" id="445590at2759"/>
<sequence length="358" mass="40066">MYEMELQPNIITFTSLMEAYHSAPLDRVLAAYNVMKEGHVEMDFAFAETFLCTVLQRPTDGPNLKTALLACSQARLAAAGSGLEDFKASGIKLRADEPDKGYVVGLLKGIQDRLTKTRAELDQTEKAKTLTHKSLFSAKKVLQKSRLLAQSKLDLVEAQRVHDEEKASEFEVRKEDQQKERAALVEATAVLKEEVASESNAKGEEKEDSLRRAVALMQHQTHDKAEGMGKAAEAVLGLVDAIESHQEEDAKRKDFCEIQDSKAKIEGDLVRLKAELSFLRVAYTVPERFFKAREAFLESEVGTTSKEVEELKAEAKTFTDRLKKLEAARAKEKASYQESTKDRELTVQAGVRHDKFGR</sequence>
<dbReference type="EMBL" id="LSRX01000078">
    <property type="protein sequence ID" value="OLQ10431.1"/>
    <property type="molecule type" value="Genomic_DNA"/>
</dbReference>
<proteinExistence type="predicted"/>
<dbReference type="Proteomes" id="UP000186817">
    <property type="component" value="Unassembled WGS sequence"/>
</dbReference>
<evidence type="ECO:0000256" key="1">
    <source>
        <dbReference type="SAM" id="MobiDB-lite"/>
    </source>
</evidence>
<feature type="region of interest" description="Disordered" evidence="1">
    <location>
        <begin position="333"/>
        <end position="358"/>
    </location>
</feature>
<evidence type="ECO:0000313" key="3">
    <source>
        <dbReference type="Proteomes" id="UP000186817"/>
    </source>
</evidence>
<dbReference type="AlphaFoldDB" id="A0A1Q9ESR6"/>